<dbReference type="GO" id="GO:0006508">
    <property type="term" value="P:proteolysis"/>
    <property type="evidence" value="ECO:0007669"/>
    <property type="project" value="UniProtKB-KW"/>
</dbReference>
<sequence length="298" mass="32475">MVKLLRTVIFLLSVVFWLTCSTAPQPISPNQWAPVKGPENGHLVIAGGGKLDGTGILEKFVELAGGEKAEIVVIPTAGTDLYIGFPDREKQLRAMFLDRGAAMVEVLHTRDPNEADNTEFAVAVMTATGVWFTGGRQWRLVDAYANTVTLEAIRGVLARGGVVGGSSAGATIQGSYLVRGDTSGNTIMMGDHKEGFSLLANSAIDQHLLRRNRQFDMYSVLAKHPSLLGIGLDEGTAIVVKGYQCEVIGKSYVAIYNGSLNSEEFPMLSQNDFRPFHLLRKGDRFDLAKRTMIREETE</sequence>
<gene>
    <name evidence="5" type="ORF">METZ01_LOCUS58086</name>
</gene>
<dbReference type="InterPro" id="IPR005320">
    <property type="entry name" value="Peptidase_S51"/>
</dbReference>
<dbReference type="PANTHER" id="PTHR36175">
    <property type="entry name" value="CYANOPHYCINASE"/>
    <property type="match status" value="1"/>
</dbReference>
<evidence type="ECO:0000313" key="5">
    <source>
        <dbReference type="EMBL" id="SVA05232.1"/>
    </source>
</evidence>
<dbReference type="GO" id="GO:0008236">
    <property type="term" value="F:serine-type peptidase activity"/>
    <property type="evidence" value="ECO:0007669"/>
    <property type="project" value="UniProtKB-KW"/>
</dbReference>
<keyword evidence="3" id="KW-0378">Hydrolase</keyword>
<dbReference type="InterPro" id="IPR029062">
    <property type="entry name" value="Class_I_gatase-like"/>
</dbReference>
<evidence type="ECO:0000256" key="3">
    <source>
        <dbReference type="ARBA" id="ARBA00022801"/>
    </source>
</evidence>
<accession>A0A381SMG9</accession>
<dbReference type="PANTHER" id="PTHR36175:SF1">
    <property type="entry name" value="CYANOPHYCINASE"/>
    <property type="match status" value="1"/>
</dbReference>
<evidence type="ECO:0000256" key="1">
    <source>
        <dbReference type="ARBA" id="ARBA00006534"/>
    </source>
</evidence>
<proteinExistence type="inferred from homology"/>
<organism evidence="5">
    <name type="scientific">marine metagenome</name>
    <dbReference type="NCBI Taxonomy" id="408172"/>
    <lineage>
        <taxon>unclassified sequences</taxon>
        <taxon>metagenomes</taxon>
        <taxon>ecological metagenomes</taxon>
    </lineage>
</organism>
<evidence type="ECO:0008006" key="6">
    <source>
        <dbReference type="Google" id="ProtNLM"/>
    </source>
</evidence>
<evidence type="ECO:0000256" key="2">
    <source>
        <dbReference type="ARBA" id="ARBA00022670"/>
    </source>
</evidence>
<reference evidence="5" key="1">
    <citation type="submission" date="2018-05" db="EMBL/GenBank/DDBJ databases">
        <authorList>
            <person name="Lanie J.A."/>
            <person name="Ng W.-L."/>
            <person name="Kazmierczak K.M."/>
            <person name="Andrzejewski T.M."/>
            <person name="Davidsen T.M."/>
            <person name="Wayne K.J."/>
            <person name="Tettelin H."/>
            <person name="Glass J.I."/>
            <person name="Rusch D."/>
            <person name="Podicherti R."/>
            <person name="Tsui H.-C.T."/>
            <person name="Winkler M.E."/>
        </authorList>
    </citation>
    <scope>NUCLEOTIDE SEQUENCE</scope>
</reference>
<dbReference type="Gene3D" id="3.40.50.880">
    <property type="match status" value="1"/>
</dbReference>
<dbReference type="AlphaFoldDB" id="A0A381SMG9"/>
<keyword evidence="4" id="KW-0720">Serine protease</keyword>
<name>A0A381SMG9_9ZZZZ</name>
<dbReference type="SUPFAM" id="SSF52317">
    <property type="entry name" value="Class I glutamine amidotransferase-like"/>
    <property type="match status" value="1"/>
</dbReference>
<evidence type="ECO:0000256" key="4">
    <source>
        <dbReference type="ARBA" id="ARBA00022825"/>
    </source>
</evidence>
<protein>
    <recommendedName>
        <fullName evidence="6">Cyanophycinase</fullName>
    </recommendedName>
</protein>
<keyword evidence="2" id="KW-0645">Protease</keyword>
<dbReference type="EMBL" id="UINC01003315">
    <property type="protein sequence ID" value="SVA05232.1"/>
    <property type="molecule type" value="Genomic_DNA"/>
</dbReference>
<dbReference type="Pfam" id="PF03575">
    <property type="entry name" value="Peptidase_S51"/>
    <property type="match status" value="1"/>
</dbReference>
<dbReference type="CDD" id="cd03145">
    <property type="entry name" value="GAT1_cyanophycinase"/>
    <property type="match status" value="1"/>
</dbReference>
<comment type="similarity">
    <text evidence="1">Belongs to the peptidase S51 family.</text>
</comment>